<organism evidence="1 2">
    <name type="scientific">Araneus ventricosus</name>
    <name type="common">Orbweaver spider</name>
    <name type="synonym">Epeira ventricosa</name>
    <dbReference type="NCBI Taxonomy" id="182803"/>
    <lineage>
        <taxon>Eukaryota</taxon>
        <taxon>Metazoa</taxon>
        <taxon>Ecdysozoa</taxon>
        <taxon>Arthropoda</taxon>
        <taxon>Chelicerata</taxon>
        <taxon>Arachnida</taxon>
        <taxon>Araneae</taxon>
        <taxon>Araneomorphae</taxon>
        <taxon>Entelegynae</taxon>
        <taxon>Araneoidea</taxon>
        <taxon>Araneidae</taxon>
        <taxon>Araneus</taxon>
    </lineage>
</organism>
<evidence type="ECO:0000313" key="1">
    <source>
        <dbReference type="EMBL" id="GBO44392.1"/>
    </source>
</evidence>
<evidence type="ECO:0000313" key="2">
    <source>
        <dbReference type="Proteomes" id="UP000499080"/>
    </source>
</evidence>
<protein>
    <submittedName>
        <fullName evidence="1">Uncharacterized protein</fullName>
    </submittedName>
</protein>
<proteinExistence type="predicted"/>
<reference evidence="1 2" key="1">
    <citation type="journal article" date="2019" name="Sci. Rep.">
        <title>Orb-weaving spider Araneus ventricosus genome elucidates the spidroin gene catalogue.</title>
        <authorList>
            <person name="Kono N."/>
            <person name="Nakamura H."/>
            <person name="Ohtoshi R."/>
            <person name="Moran D.A.P."/>
            <person name="Shinohara A."/>
            <person name="Yoshida Y."/>
            <person name="Fujiwara M."/>
            <person name="Mori M."/>
            <person name="Tomita M."/>
            <person name="Arakawa K."/>
        </authorList>
    </citation>
    <scope>NUCLEOTIDE SEQUENCE [LARGE SCALE GENOMIC DNA]</scope>
</reference>
<gene>
    <name evidence="1" type="ORF">AVEN_69393_1</name>
</gene>
<name>A0A4Y2X8W7_ARAVE</name>
<dbReference type="AlphaFoldDB" id="A0A4Y2X8W7"/>
<keyword evidence="2" id="KW-1185">Reference proteome</keyword>
<dbReference type="Proteomes" id="UP000499080">
    <property type="component" value="Unassembled WGS sequence"/>
</dbReference>
<comment type="caution">
    <text evidence="1">The sequence shown here is derived from an EMBL/GenBank/DDBJ whole genome shotgun (WGS) entry which is preliminary data.</text>
</comment>
<sequence length="93" mass="10830">MVGGMGFLSEVRLISRYGNFKNGCCWKVLGWIDRSGEMSVKAGTSKFREWTDRDLSTALTDCCRLCMHHIKWTDYFDSERLEIPKYELELSSH</sequence>
<accession>A0A4Y2X8W7</accession>
<dbReference type="EMBL" id="BGPR01071102">
    <property type="protein sequence ID" value="GBO44392.1"/>
    <property type="molecule type" value="Genomic_DNA"/>
</dbReference>